<dbReference type="EMBL" id="LRPN01000180">
    <property type="protein sequence ID" value="KWZ77008.1"/>
    <property type="molecule type" value="Genomic_DNA"/>
</dbReference>
<dbReference type="InterPro" id="IPR001453">
    <property type="entry name" value="MoaB/Mog_dom"/>
</dbReference>
<dbReference type="SUPFAM" id="SSF53218">
    <property type="entry name" value="Molybdenum cofactor biosynthesis proteins"/>
    <property type="match status" value="1"/>
</dbReference>
<dbReference type="PATRIC" id="fig|1398.22.peg.3497"/>
<organism evidence="8 9">
    <name type="scientific">Heyndrickxia coagulans</name>
    <name type="common">Weizmannia coagulans</name>
    <dbReference type="NCBI Taxonomy" id="1398"/>
    <lineage>
        <taxon>Bacteria</taxon>
        <taxon>Bacillati</taxon>
        <taxon>Bacillota</taxon>
        <taxon>Bacilli</taxon>
        <taxon>Bacillales</taxon>
        <taxon>Bacillaceae</taxon>
        <taxon>Heyndrickxia</taxon>
    </lineage>
</organism>
<dbReference type="PANTHER" id="PTHR43232:SF2">
    <property type="entry name" value="MOLYBDENUM COFACTOR BIOSYNTHESIS PROTEIN B"/>
    <property type="match status" value="1"/>
</dbReference>
<dbReference type="AlphaFoldDB" id="A0A133KBN8"/>
<evidence type="ECO:0000259" key="7">
    <source>
        <dbReference type="SMART" id="SM00852"/>
    </source>
</evidence>
<dbReference type="PANTHER" id="PTHR43232">
    <property type="entry name" value="MOLYBDENUM COFACTOR BIOSYNTHESIS PROTEIN B"/>
    <property type="match status" value="1"/>
</dbReference>
<dbReference type="Gene3D" id="3.40.980.10">
    <property type="entry name" value="MoaB/Mog-like domain"/>
    <property type="match status" value="1"/>
</dbReference>
<dbReference type="GO" id="GO:0006777">
    <property type="term" value="P:Mo-molybdopterin cofactor biosynthetic process"/>
    <property type="evidence" value="ECO:0007669"/>
    <property type="project" value="UniProtKB-UniRule"/>
</dbReference>
<evidence type="ECO:0000256" key="6">
    <source>
        <dbReference type="PIRNR" id="PIRNR006443"/>
    </source>
</evidence>
<accession>A0A133KBN8</accession>
<evidence type="ECO:0000256" key="3">
    <source>
        <dbReference type="ARBA" id="ARBA00006112"/>
    </source>
</evidence>
<dbReference type="InterPro" id="IPR012245">
    <property type="entry name" value="MoaB"/>
</dbReference>
<evidence type="ECO:0000256" key="1">
    <source>
        <dbReference type="ARBA" id="ARBA00003487"/>
    </source>
</evidence>
<gene>
    <name evidence="8" type="ORF">HMPREF3213_03490</name>
</gene>
<evidence type="ECO:0000256" key="5">
    <source>
        <dbReference type="ARBA" id="ARBA00023150"/>
    </source>
</evidence>
<comment type="similarity">
    <text evidence="3 6">Belongs to the MoaB/Mog family.</text>
</comment>
<dbReference type="FunFam" id="3.40.980.10:FF:000006">
    <property type="entry name" value="Molybdenum cofactor biosynthesis protein B"/>
    <property type="match status" value="1"/>
</dbReference>
<dbReference type="SMART" id="SM00852">
    <property type="entry name" value="MoCF_biosynth"/>
    <property type="match status" value="1"/>
</dbReference>
<protein>
    <recommendedName>
        <fullName evidence="4 6">Molybdenum cofactor biosynthesis protein B</fullName>
    </recommendedName>
</protein>
<comment type="caution">
    <text evidence="8">The sequence shown here is derived from an EMBL/GenBank/DDBJ whole genome shotgun (WGS) entry which is preliminary data.</text>
</comment>
<dbReference type="Proteomes" id="UP000070376">
    <property type="component" value="Unassembled WGS sequence"/>
</dbReference>
<comment type="function">
    <text evidence="1 6">May be involved in the biosynthesis of molybdopterin.</text>
</comment>
<dbReference type="PROSITE" id="PS01078">
    <property type="entry name" value="MOCF_BIOSYNTHESIS_1"/>
    <property type="match status" value="1"/>
</dbReference>
<dbReference type="InterPro" id="IPR036425">
    <property type="entry name" value="MoaB/Mog-like_dom_sf"/>
</dbReference>
<evidence type="ECO:0000256" key="2">
    <source>
        <dbReference type="ARBA" id="ARBA00005046"/>
    </source>
</evidence>
<reference evidence="9" key="1">
    <citation type="submission" date="2016-01" db="EMBL/GenBank/DDBJ databases">
        <authorList>
            <person name="Mitreva M."/>
            <person name="Pepin K.H."/>
            <person name="Mihindukulasuriya K.A."/>
            <person name="Fulton R."/>
            <person name="Fronick C."/>
            <person name="O'Laughlin M."/>
            <person name="Miner T."/>
            <person name="Herter B."/>
            <person name="Rosa B.A."/>
            <person name="Cordes M."/>
            <person name="Tomlinson C."/>
            <person name="Wollam A."/>
            <person name="Palsikar V.B."/>
            <person name="Mardis E.R."/>
            <person name="Wilson R.K."/>
        </authorList>
    </citation>
    <scope>NUCLEOTIDE SEQUENCE [LARGE SCALE GENOMIC DNA]</scope>
    <source>
        <strain evidence="9">GED7749B</strain>
    </source>
</reference>
<proteinExistence type="inferred from homology"/>
<dbReference type="GO" id="GO:0005829">
    <property type="term" value="C:cytosol"/>
    <property type="evidence" value="ECO:0007669"/>
    <property type="project" value="TreeGrafter"/>
</dbReference>
<name>A0A133KBN8_HEYCO</name>
<evidence type="ECO:0000313" key="9">
    <source>
        <dbReference type="Proteomes" id="UP000070376"/>
    </source>
</evidence>
<dbReference type="CDD" id="cd00886">
    <property type="entry name" value="MogA_MoaB"/>
    <property type="match status" value="1"/>
</dbReference>
<evidence type="ECO:0000313" key="8">
    <source>
        <dbReference type="EMBL" id="KWZ77008.1"/>
    </source>
</evidence>
<dbReference type="PIRSF" id="PIRSF006443">
    <property type="entry name" value="MoaB"/>
    <property type="match status" value="1"/>
</dbReference>
<feature type="domain" description="MoaB/Mog" evidence="7">
    <location>
        <begin position="22"/>
        <end position="164"/>
    </location>
</feature>
<dbReference type="UniPathway" id="UPA00344"/>
<evidence type="ECO:0000256" key="4">
    <source>
        <dbReference type="ARBA" id="ARBA00015262"/>
    </source>
</evidence>
<sequence length="171" mass="18827">MEGKGLSTKEHKQQADIPVLCKVITVSDTRTEETDKSGRLMINLLKQEGMEAAEYSIVKDEAEQIRQAVLQTKGTINAILLNGGTGFTKRDVTVETVRPLLDKEMPGFGELFRYLSYEEIGSASMLSKALAGTIGKKAVFSMPGSSNAVSLAMKKLILPELKHIVWELNRQ</sequence>
<dbReference type="InterPro" id="IPR008284">
    <property type="entry name" value="MoCF_biosynth_CS"/>
</dbReference>
<dbReference type="Pfam" id="PF00994">
    <property type="entry name" value="MoCF_biosynth"/>
    <property type="match status" value="1"/>
</dbReference>
<dbReference type="NCBIfam" id="TIGR00177">
    <property type="entry name" value="molyb_syn"/>
    <property type="match status" value="1"/>
</dbReference>
<keyword evidence="5 6" id="KW-0501">Molybdenum cofactor biosynthesis</keyword>
<comment type="pathway">
    <text evidence="2 6">Cofactor biosynthesis; molybdopterin biosynthesis.</text>
</comment>